<dbReference type="RefSeq" id="WP_123521405.1">
    <property type="nucleotide sequence ID" value="NZ_JBHLWF010000031.1"/>
</dbReference>
<sequence length="64" mass="7174">MNPPAVLPSRPLPRFASQRPTAAAAPQRIDSQSLLSGHRELIIEHGGCEYRLRRTQNDKLILTK</sequence>
<evidence type="ECO:0000313" key="2">
    <source>
        <dbReference type="EMBL" id="TCS99184.1"/>
    </source>
</evidence>
<evidence type="ECO:0000313" key="3">
    <source>
        <dbReference type="Proteomes" id="UP000294599"/>
    </source>
</evidence>
<feature type="region of interest" description="Disordered" evidence="1">
    <location>
        <begin position="1"/>
        <end position="30"/>
    </location>
</feature>
<evidence type="ECO:0000256" key="1">
    <source>
        <dbReference type="SAM" id="MobiDB-lite"/>
    </source>
</evidence>
<dbReference type="EMBL" id="SMAF01000006">
    <property type="protein sequence ID" value="TCS99184.1"/>
    <property type="molecule type" value="Genomic_DNA"/>
</dbReference>
<organism evidence="2 3">
    <name type="scientific">Pseudofulvimonas gallinarii</name>
    <dbReference type="NCBI Taxonomy" id="634155"/>
    <lineage>
        <taxon>Bacteria</taxon>
        <taxon>Pseudomonadati</taxon>
        <taxon>Pseudomonadota</taxon>
        <taxon>Gammaproteobacteria</taxon>
        <taxon>Lysobacterales</taxon>
        <taxon>Rhodanobacteraceae</taxon>
        <taxon>Pseudofulvimonas</taxon>
    </lineage>
</organism>
<dbReference type="Gene3D" id="2.10.70.10">
    <property type="entry name" value="Complement Module, domain 1"/>
    <property type="match status" value="1"/>
</dbReference>
<keyword evidence="3" id="KW-1185">Reference proteome</keyword>
<comment type="caution">
    <text evidence="2">The sequence shown here is derived from an EMBL/GenBank/DDBJ whole genome shotgun (WGS) entry which is preliminary data.</text>
</comment>
<reference evidence="2 3" key="1">
    <citation type="submission" date="2019-03" db="EMBL/GenBank/DDBJ databases">
        <title>Genomic Encyclopedia of Type Strains, Phase IV (KMG-IV): sequencing the most valuable type-strain genomes for metagenomic binning, comparative biology and taxonomic classification.</title>
        <authorList>
            <person name="Goeker M."/>
        </authorList>
    </citation>
    <scope>NUCLEOTIDE SEQUENCE [LARGE SCALE GENOMIC DNA]</scope>
    <source>
        <strain evidence="2 3">DSM 21944</strain>
    </source>
</reference>
<dbReference type="AlphaFoldDB" id="A0A4R3LKX0"/>
<protein>
    <submittedName>
        <fullName evidence="2">Hemin uptake protein HemP</fullName>
    </submittedName>
</protein>
<dbReference type="InterPro" id="IPR019600">
    <property type="entry name" value="Hemin_uptake_protein_HemP"/>
</dbReference>
<proteinExistence type="predicted"/>
<gene>
    <name evidence="2" type="ORF">EDC25_10622</name>
</gene>
<accession>A0A4R3LKX0</accession>
<dbReference type="Pfam" id="PF10636">
    <property type="entry name" value="hemP"/>
    <property type="match status" value="1"/>
</dbReference>
<dbReference type="OrthoDB" id="7870498at2"/>
<name>A0A4R3LKX0_9GAMM</name>
<dbReference type="Proteomes" id="UP000294599">
    <property type="component" value="Unassembled WGS sequence"/>
</dbReference>